<dbReference type="EMBL" id="BLZR01000001">
    <property type="protein sequence ID" value="GFP75360.1"/>
    <property type="molecule type" value="Genomic_DNA"/>
</dbReference>
<dbReference type="InterPro" id="IPR058240">
    <property type="entry name" value="rSAM_sf"/>
</dbReference>
<dbReference type="AlphaFoldDB" id="A0A6V8SE65"/>
<dbReference type="InterPro" id="IPR050377">
    <property type="entry name" value="Radical_SAM_PqqE_MftC-like"/>
</dbReference>
<dbReference type="InterPro" id="IPR017200">
    <property type="entry name" value="PqqE-like"/>
</dbReference>
<dbReference type="Gene3D" id="3.20.20.70">
    <property type="entry name" value="Aldolase class I"/>
    <property type="match status" value="1"/>
</dbReference>
<keyword evidence="2" id="KW-0004">4Fe-4S</keyword>
<dbReference type="GO" id="GO:0051539">
    <property type="term" value="F:4 iron, 4 sulfur cluster binding"/>
    <property type="evidence" value="ECO:0007669"/>
    <property type="project" value="UniProtKB-KW"/>
</dbReference>
<keyword evidence="6" id="KW-0411">Iron-sulfur</keyword>
<comment type="cofactor">
    <cofactor evidence="1">
        <name>[4Fe-4S] cluster</name>
        <dbReference type="ChEBI" id="CHEBI:49883"/>
    </cofactor>
</comment>
<reference evidence="16 17" key="1">
    <citation type="submission" date="2020-07" db="EMBL/GenBank/DDBJ databases">
        <title>A new beta-1,3-glucan-decomposing anaerobic bacterium isolated from anoxic soil subjected to biological soil disinfestation.</title>
        <authorList>
            <person name="Ueki A."/>
            <person name="Tonouchi A."/>
        </authorList>
    </citation>
    <scope>NUCLEOTIDE SEQUENCE [LARGE SCALE GENOMIC DNA]</scope>
    <source>
        <strain evidence="16 17">TW1</strain>
    </source>
</reference>
<dbReference type="InterPro" id="IPR006638">
    <property type="entry name" value="Elp3/MiaA/NifB-like_rSAM"/>
</dbReference>
<name>A0A6V8SE65_9CLOT</name>
<evidence type="ECO:0000256" key="11">
    <source>
        <dbReference type="ARBA" id="ARBA00066804"/>
    </source>
</evidence>
<dbReference type="SFLD" id="SFLDS00029">
    <property type="entry name" value="Radical_SAM"/>
    <property type="match status" value="1"/>
</dbReference>
<dbReference type="InterPro" id="IPR034479">
    <property type="entry name" value="AhbC-like"/>
</dbReference>
<dbReference type="RefSeq" id="WP_183276872.1">
    <property type="nucleotide sequence ID" value="NZ_BLZR01000001.1"/>
</dbReference>
<keyword evidence="5" id="KW-0408">Iron</keyword>
<keyword evidence="17" id="KW-1185">Reference proteome</keyword>
<dbReference type="InterPro" id="IPR023885">
    <property type="entry name" value="4Fe4S-binding_SPASM_dom"/>
</dbReference>
<comment type="catalytic activity">
    <reaction evidence="9">
        <text>[mycofactocin precursor peptide]-C-terminal glycyl-N-{[2-(4-hydroxyphenyl)ethenyl]-3-methylbutanamide} + AH2 + S-adenosyl-L-methionine = [mycofactocin precursor peptide]-C-terminal glycyl-N-{5-[(4-hydroxyphenyl)methyl]-4,4-dimethyl-2-oxopyrrolidin-3-yl}acetamide + 5'-deoxyadenosine + L-methionine + A + H(+)</text>
        <dbReference type="Rhea" id="RHEA:65500"/>
        <dbReference type="Rhea" id="RHEA-COMP:16816"/>
        <dbReference type="Rhea" id="RHEA-COMP:16818"/>
        <dbReference type="ChEBI" id="CHEBI:13193"/>
        <dbReference type="ChEBI" id="CHEBI:15378"/>
        <dbReference type="ChEBI" id="CHEBI:17319"/>
        <dbReference type="ChEBI" id="CHEBI:17499"/>
        <dbReference type="ChEBI" id="CHEBI:57844"/>
        <dbReference type="ChEBI" id="CHEBI:59789"/>
        <dbReference type="ChEBI" id="CHEBI:156517"/>
        <dbReference type="ChEBI" id="CHEBI:156518"/>
        <dbReference type="EC" id="4.1.99.26"/>
    </reaction>
</comment>
<dbReference type="InterPro" id="IPR034480">
    <property type="entry name" value="Heme_synthase-like"/>
</dbReference>
<dbReference type="PANTHER" id="PTHR11228">
    <property type="entry name" value="RADICAL SAM DOMAIN PROTEIN"/>
    <property type="match status" value="1"/>
</dbReference>
<evidence type="ECO:0000256" key="10">
    <source>
        <dbReference type="ARBA" id="ARBA00066739"/>
    </source>
</evidence>
<evidence type="ECO:0000256" key="8">
    <source>
        <dbReference type="ARBA" id="ARBA00051525"/>
    </source>
</evidence>
<dbReference type="CDD" id="cd01335">
    <property type="entry name" value="Radical_SAM"/>
    <property type="match status" value="1"/>
</dbReference>
<dbReference type="SUPFAM" id="SSF102114">
    <property type="entry name" value="Radical SAM enzymes"/>
    <property type="match status" value="1"/>
</dbReference>
<evidence type="ECO:0000256" key="12">
    <source>
        <dbReference type="ARBA" id="ARBA00074337"/>
    </source>
</evidence>
<dbReference type="NCBIfam" id="TIGR04054">
    <property type="entry name" value="rSAM_NirJ1"/>
    <property type="match status" value="1"/>
</dbReference>
<keyword evidence="4" id="KW-0479">Metal-binding</keyword>
<dbReference type="SFLD" id="SFLDG01385">
    <property type="entry name" value="heme_carboxy_lyase_like"/>
    <property type="match status" value="1"/>
</dbReference>
<dbReference type="InterPro" id="IPR023930">
    <property type="entry name" value="NirJ1"/>
</dbReference>
<dbReference type="PIRSF" id="PIRSF037420">
    <property type="entry name" value="PQQ_syn_pqqE"/>
    <property type="match status" value="1"/>
</dbReference>
<dbReference type="InterPro" id="IPR013785">
    <property type="entry name" value="Aldolase_TIM"/>
</dbReference>
<dbReference type="GO" id="GO:0003824">
    <property type="term" value="F:catalytic activity"/>
    <property type="evidence" value="ECO:0007669"/>
    <property type="project" value="InterPro"/>
</dbReference>
<evidence type="ECO:0000256" key="13">
    <source>
        <dbReference type="ARBA" id="ARBA00077306"/>
    </source>
</evidence>
<evidence type="ECO:0000256" key="6">
    <source>
        <dbReference type="ARBA" id="ARBA00023014"/>
    </source>
</evidence>
<dbReference type="GO" id="GO:0046872">
    <property type="term" value="F:metal ion binding"/>
    <property type="evidence" value="ECO:0007669"/>
    <property type="project" value="UniProtKB-KW"/>
</dbReference>
<dbReference type="SMART" id="SM00729">
    <property type="entry name" value="Elp3"/>
    <property type="match status" value="1"/>
</dbReference>
<dbReference type="EC" id="1.3.98.7" evidence="10"/>
<evidence type="ECO:0000313" key="16">
    <source>
        <dbReference type="EMBL" id="GFP75360.1"/>
    </source>
</evidence>
<evidence type="ECO:0000256" key="7">
    <source>
        <dbReference type="ARBA" id="ARBA00023239"/>
    </source>
</evidence>
<protein>
    <recommendedName>
        <fullName evidence="12">Mycofactocin maturase MftC</fullName>
        <ecNumber evidence="10">1.3.98.7</ecNumber>
        <ecNumber evidence="11">4.1.99.26</ecNumber>
    </recommendedName>
    <alternativeName>
        <fullName evidence="14">[Mycofactocin precursor peptide]-pyrrolidinone derivative synthase</fullName>
    </alternativeName>
    <alternativeName>
        <fullName evidence="13">[Mycofactocin precursor peptide]-tyrosine decarboxylase</fullName>
    </alternativeName>
</protein>
<comment type="catalytic activity">
    <reaction evidence="8">
        <text>[mycofactocin precursor peptide]-C-terminal glycyl-L-valyl-L-tyrosine + S-adenosyl-L-methionine = [mycofactocin precursor peptide]-C-terminal glycyl-N-{[2-(4-hydroxyphenyl)ethenyl]-3-methylbutanamide} + 5'-deoxyadenosine + L-methionine + CO2</text>
        <dbReference type="Rhea" id="RHEA:65492"/>
        <dbReference type="Rhea" id="RHEA-COMP:16815"/>
        <dbReference type="Rhea" id="RHEA-COMP:16816"/>
        <dbReference type="ChEBI" id="CHEBI:16526"/>
        <dbReference type="ChEBI" id="CHEBI:17319"/>
        <dbReference type="ChEBI" id="CHEBI:57844"/>
        <dbReference type="ChEBI" id="CHEBI:59789"/>
        <dbReference type="ChEBI" id="CHEBI:156515"/>
        <dbReference type="ChEBI" id="CHEBI:156517"/>
        <dbReference type="EC" id="1.3.98.7"/>
    </reaction>
</comment>
<dbReference type="FunFam" id="3.20.20.70:FF:000188">
    <property type="entry name" value="Mycofactocin radical SAM maturase MftC"/>
    <property type="match status" value="1"/>
</dbReference>
<dbReference type="SFLD" id="SFLDG01067">
    <property type="entry name" value="SPASM/twitch_domain_containing"/>
    <property type="match status" value="1"/>
</dbReference>
<gene>
    <name evidence="16" type="ORF">bsdtw1_01434</name>
</gene>
<sequence length="395" mass="44281">MISITKLLCDSTNYGDSLRYVEGASLEKYGVSPGRGPVVAWNCTKTCNLKCKHCYASSDSKKYNGELTLSEAKKFIDDLEEFKVPALLFSGGEPLMRENILDLLAYANERKIRSTISTNGTLLDKNTCTALKKINLGYVGVSLDGIGSNHDKFRGVKGSFDSALQGIRNCIEVGQKVGLRFTINKNNYKELEDIFELIKEEKIPRVCFYHLVYSGRGNKMIEEDITKEETRQVLDLIINKAIEFGPSVEILTVDNHADAVYACLSSINKCDNKAENILRLLKTNGGNRSGMAFANVDFYGDVHPDQFTWQYTLGNVKEESFGAIWKNSNNEILNGLRNRKSLLKGRCSNCSWLSVCNGNFRTRAEAIHNDFWAEDPACYLTDEELLQPRYGSIST</sequence>
<dbReference type="PANTHER" id="PTHR11228:SF7">
    <property type="entry name" value="PQQA PEPTIDE CYCLASE"/>
    <property type="match status" value="1"/>
</dbReference>
<dbReference type="NCBIfam" id="TIGR04085">
    <property type="entry name" value="rSAM_more_4Fe4S"/>
    <property type="match status" value="1"/>
</dbReference>
<dbReference type="EC" id="4.1.99.26" evidence="11"/>
<evidence type="ECO:0000256" key="1">
    <source>
        <dbReference type="ARBA" id="ARBA00001966"/>
    </source>
</evidence>
<dbReference type="PROSITE" id="PS51918">
    <property type="entry name" value="RADICAL_SAM"/>
    <property type="match status" value="1"/>
</dbReference>
<comment type="caution">
    <text evidence="16">The sequence shown here is derived from an EMBL/GenBank/DDBJ whole genome shotgun (WGS) entry which is preliminary data.</text>
</comment>
<accession>A0A6V8SE65</accession>
<keyword evidence="7" id="KW-0456">Lyase</keyword>
<dbReference type="SFLD" id="SFLDG01386">
    <property type="entry name" value="main_SPASM_domain-containing"/>
    <property type="match status" value="1"/>
</dbReference>
<dbReference type="GO" id="GO:0006783">
    <property type="term" value="P:heme biosynthetic process"/>
    <property type="evidence" value="ECO:0007669"/>
    <property type="project" value="TreeGrafter"/>
</dbReference>
<keyword evidence="3" id="KW-0949">S-adenosyl-L-methionine</keyword>
<dbReference type="Proteomes" id="UP000580568">
    <property type="component" value="Unassembled WGS sequence"/>
</dbReference>
<proteinExistence type="predicted"/>
<dbReference type="InterPro" id="IPR007197">
    <property type="entry name" value="rSAM"/>
</dbReference>
<evidence type="ECO:0000259" key="15">
    <source>
        <dbReference type="PROSITE" id="PS51918"/>
    </source>
</evidence>
<evidence type="ECO:0000256" key="14">
    <source>
        <dbReference type="ARBA" id="ARBA00079192"/>
    </source>
</evidence>
<evidence type="ECO:0000256" key="2">
    <source>
        <dbReference type="ARBA" id="ARBA00022485"/>
    </source>
</evidence>
<dbReference type="Pfam" id="PF04055">
    <property type="entry name" value="Radical_SAM"/>
    <property type="match status" value="1"/>
</dbReference>
<dbReference type="SFLD" id="SFLDF00543">
    <property type="entry name" value="alternative_heme_biosynthesis"/>
    <property type="match status" value="1"/>
</dbReference>
<evidence type="ECO:0000313" key="17">
    <source>
        <dbReference type="Proteomes" id="UP000580568"/>
    </source>
</evidence>
<dbReference type="Pfam" id="PF13186">
    <property type="entry name" value="SPASM"/>
    <property type="match status" value="1"/>
</dbReference>
<evidence type="ECO:0000256" key="5">
    <source>
        <dbReference type="ARBA" id="ARBA00023004"/>
    </source>
</evidence>
<organism evidence="16 17">
    <name type="scientific">Clostridium fungisolvens</name>
    <dbReference type="NCBI Taxonomy" id="1604897"/>
    <lineage>
        <taxon>Bacteria</taxon>
        <taxon>Bacillati</taxon>
        <taxon>Bacillota</taxon>
        <taxon>Clostridia</taxon>
        <taxon>Eubacteriales</taxon>
        <taxon>Clostridiaceae</taxon>
        <taxon>Clostridium</taxon>
    </lineage>
</organism>
<evidence type="ECO:0000256" key="9">
    <source>
        <dbReference type="ARBA" id="ARBA00051925"/>
    </source>
</evidence>
<evidence type="ECO:0000256" key="4">
    <source>
        <dbReference type="ARBA" id="ARBA00022723"/>
    </source>
</evidence>
<dbReference type="CDD" id="cd21123">
    <property type="entry name" value="SPASM_MftC-like"/>
    <property type="match status" value="1"/>
</dbReference>
<feature type="domain" description="Radical SAM core" evidence="15">
    <location>
        <begin position="33"/>
        <end position="243"/>
    </location>
</feature>
<evidence type="ECO:0000256" key="3">
    <source>
        <dbReference type="ARBA" id="ARBA00022691"/>
    </source>
</evidence>